<comment type="caution">
    <text evidence="1">The sequence shown here is derived from an EMBL/GenBank/DDBJ whole genome shotgun (WGS) entry which is preliminary data.</text>
</comment>
<keyword evidence="2" id="KW-1185">Reference proteome</keyword>
<evidence type="ECO:0000313" key="2">
    <source>
        <dbReference type="Proteomes" id="UP000283269"/>
    </source>
</evidence>
<gene>
    <name evidence="1" type="ORF">CVT25_001171</name>
</gene>
<reference evidence="1 2" key="1">
    <citation type="journal article" date="2018" name="Evol. Lett.">
        <title>Horizontal gene cluster transfer increased hallucinogenic mushroom diversity.</title>
        <authorList>
            <person name="Reynolds H.T."/>
            <person name="Vijayakumar V."/>
            <person name="Gluck-Thaler E."/>
            <person name="Korotkin H.B."/>
            <person name="Matheny P.B."/>
            <person name="Slot J.C."/>
        </authorList>
    </citation>
    <scope>NUCLEOTIDE SEQUENCE [LARGE SCALE GENOMIC DNA]</scope>
    <source>
        <strain evidence="1 2">2631</strain>
    </source>
</reference>
<accession>A0A409XM79</accession>
<dbReference type="InParanoid" id="A0A409XM79"/>
<dbReference type="Proteomes" id="UP000283269">
    <property type="component" value="Unassembled WGS sequence"/>
</dbReference>
<sequence length="123" mass="13422">MIAIKRMHVLSTASFFPTTAISPFPFSLRRLALFTAAIVTVATVPHPLPPFSPRDGLVITVCEADRVTAASLLLKWEGRGPGRNWGRRCRPPCRRHEALVRACTVSSSPLTVALPLGIPTWGH</sequence>
<feature type="non-terminal residue" evidence="1">
    <location>
        <position position="123"/>
    </location>
</feature>
<protein>
    <submittedName>
        <fullName evidence="1">Uncharacterized protein</fullName>
    </submittedName>
</protein>
<proteinExistence type="predicted"/>
<dbReference type="AlphaFoldDB" id="A0A409XM79"/>
<dbReference type="EMBL" id="NHYD01001216">
    <property type="protein sequence ID" value="PPQ91905.1"/>
    <property type="molecule type" value="Genomic_DNA"/>
</dbReference>
<name>A0A409XM79_PSICY</name>
<evidence type="ECO:0000313" key="1">
    <source>
        <dbReference type="EMBL" id="PPQ91905.1"/>
    </source>
</evidence>
<organism evidence="1 2">
    <name type="scientific">Psilocybe cyanescens</name>
    <dbReference type="NCBI Taxonomy" id="93625"/>
    <lineage>
        <taxon>Eukaryota</taxon>
        <taxon>Fungi</taxon>
        <taxon>Dikarya</taxon>
        <taxon>Basidiomycota</taxon>
        <taxon>Agaricomycotina</taxon>
        <taxon>Agaricomycetes</taxon>
        <taxon>Agaricomycetidae</taxon>
        <taxon>Agaricales</taxon>
        <taxon>Agaricineae</taxon>
        <taxon>Strophariaceae</taxon>
        <taxon>Psilocybe</taxon>
    </lineage>
</organism>